<dbReference type="EMBL" id="KV417562">
    <property type="protein sequence ID" value="KZP19632.1"/>
    <property type="molecule type" value="Genomic_DNA"/>
</dbReference>
<evidence type="ECO:0000313" key="3">
    <source>
        <dbReference type="Proteomes" id="UP000076532"/>
    </source>
</evidence>
<keyword evidence="3" id="KW-1185">Reference proteome</keyword>
<accession>A0A166IB57</accession>
<dbReference type="AlphaFoldDB" id="A0A166IB57"/>
<dbReference type="STRING" id="436010.A0A166IB57"/>
<proteinExistence type="predicted"/>
<name>A0A166IB57_9AGAM</name>
<evidence type="ECO:0000313" key="2">
    <source>
        <dbReference type="EMBL" id="KZP19632.1"/>
    </source>
</evidence>
<dbReference type="Proteomes" id="UP000076532">
    <property type="component" value="Unassembled WGS sequence"/>
</dbReference>
<organism evidence="2 3">
    <name type="scientific">Athelia psychrophila</name>
    <dbReference type="NCBI Taxonomy" id="1759441"/>
    <lineage>
        <taxon>Eukaryota</taxon>
        <taxon>Fungi</taxon>
        <taxon>Dikarya</taxon>
        <taxon>Basidiomycota</taxon>
        <taxon>Agaricomycotina</taxon>
        <taxon>Agaricomycetes</taxon>
        <taxon>Agaricomycetidae</taxon>
        <taxon>Atheliales</taxon>
        <taxon>Atheliaceae</taxon>
        <taxon>Athelia</taxon>
    </lineage>
</organism>
<dbReference type="PROSITE" id="PS50878">
    <property type="entry name" value="RT_POL"/>
    <property type="match status" value="1"/>
</dbReference>
<reference evidence="2 3" key="1">
    <citation type="journal article" date="2016" name="Mol. Biol. Evol.">
        <title>Comparative Genomics of Early-Diverging Mushroom-Forming Fungi Provides Insights into the Origins of Lignocellulose Decay Capabilities.</title>
        <authorList>
            <person name="Nagy L.G."/>
            <person name="Riley R."/>
            <person name="Tritt A."/>
            <person name="Adam C."/>
            <person name="Daum C."/>
            <person name="Floudas D."/>
            <person name="Sun H."/>
            <person name="Yadav J.S."/>
            <person name="Pangilinan J."/>
            <person name="Larsson K.H."/>
            <person name="Matsuura K."/>
            <person name="Barry K."/>
            <person name="Labutti K."/>
            <person name="Kuo R."/>
            <person name="Ohm R.A."/>
            <person name="Bhattacharya S.S."/>
            <person name="Shirouzu T."/>
            <person name="Yoshinaga Y."/>
            <person name="Martin F.M."/>
            <person name="Grigoriev I.V."/>
            <person name="Hibbett D.S."/>
        </authorList>
    </citation>
    <scope>NUCLEOTIDE SEQUENCE [LARGE SCALE GENOMIC DNA]</scope>
    <source>
        <strain evidence="2 3">CBS 109695</strain>
    </source>
</reference>
<sequence>LDISGAFPNTVIPVLIHNMRRKGVPVEITDWIRRLNKGRTTILSFDGFLSAIFEVYSGLDQGNPLSMILYCFYAMDLLKNFGKKDELSTSFVDDTTFL</sequence>
<feature type="domain" description="Reverse transcriptase" evidence="1">
    <location>
        <begin position="1"/>
        <end position="98"/>
    </location>
</feature>
<protein>
    <recommendedName>
        <fullName evidence="1">Reverse transcriptase domain-containing protein</fullName>
    </recommendedName>
</protein>
<dbReference type="OrthoDB" id="3044497at2759"/>
<feature type="non-terminal residue" evidence="2">
    <location>
        <position position="1"/>
    </location>
</feature>
<gene>
    <name evidence="2" type="ORF">FIBSPDRAFT_670094</name>
</gene>
<dbReference type="InterPro" id="IPR000477">
    <property type="entry name" value="RT_dom"/>
</dbReference>
<feature type="non-terminal residue" evidence="2">
    <location>
        <position position="98"/>
    </location>
</feature>
<evidence type="ECO:0000259" key="1">
    <source>
        <dbReference type="PROSITE" id="PS50878"/>
    </source>
</evidence>